<reference evidence="3" key="1">
    <citation type="journal article" date="2021" name="Nat. Commun.">
        <title>Genetic determinants of endophytism in the Arabidopsis root mycobiome.</title>
        <authorList>
            <person name="Mesny F."/>
            <person name="Miyauchi S."/>
            <person name="Thiergart T."/>
            <person name="Pickel B."/>
            <person name="Atanasova L."/>
            <person name="Karlsson M."/>
            <person name="Huettel B."/>
            <person name="Barry K.W."/>
            <person name="Haridas S."/>
            <person name="Chen C."/>
            <person name="Bauer D."/>
            <person name="Andreopoulos W."/>
            <person name="Pangilinan J."/>
            <person name="LaButti K."/>
            <person name="Riley R."/>
            <person name="Lipzen A."/>
            <person name="Clum A."/>
            <person name="Drula E."/>
            <person name="Henrissat B."/>
            <person name="Kohler A."/>
            <person name="Grigoriev I.V."/>
            <person name="Martin F.M."/>
            <person name="Hacquard S."/>
        </authorList>
    </citation>
    <scope>NUCLEOTIDE SEQUENCE</scope>
    <source>
        <strain evidence="3">MPI-CAGE-CH-0230</strain>
    </source>
</reference>
<proteinExistence type="predicted"/>
<gene>
    <name evidence="3" type="ORF">B0I36DRAFT_358625</name>
</gene>
<feature type="transmembrane region" description="Helical" evidence="2">
    <location>
        <begin position="51"/>
        <end position="71"/>
    </location>
</feature>
<keyword evidence="2" id="KW-1133">Transmembrane helix</keyword>
<dbReference type="EMBL" id="JAGTJQ010000001">
    <property type="protein sequence ID" value="KAH7041458.1"/>
    <property type="molecule type" value="Genomic_DNA"/>
</dbReference>
<organism evidence="3 4">
    <name type="scientific">Microdochium trichocladiopsis</name>
    <dbReference type="NCBI Taxonomy" id="1682393"/>
    <lineage>
        <taxon>Eukaryota</taxon>
        <taxon>Fungi</taxon>
        <taxon>Dikarya</taxon>
        <taxon>Ascomycota</taxon>
        <taxon>Pezizomycotina</taxon>
        <taxon>Sordariomycetes</taxon>
        <taxon>Xylariomycetidae</taxon>
        <taxon>Xylariales</taxon>
        <taxon>Microdochiaceae</taxon>
        <taxon>Microdochium</taxon>
    </lineage>
</organism>
<feature type="compositionally biased region" description="Polar residues" evidence="1">
    <location>
        <begin position="475"/>
        <end position="486"/>
    </location>
</feature>
<sequence length="539" mass="58330">MYPYQCTQTDIRALFLESPDDPGFLFDTCPESCEFLFGTESPRLFEIHQGAFIQAILTVLFSAPYLLAFYLSSVSGRRKLRRLFNGFFALQLLLSVPVLLISMAMFFDVKPRSGDDEQQVAAEAAGTALVLHNGGVLPSIPDMLVADALVQLEIFGAAVLWCTLWLRSLLDGNADENPDAGQKGSSGMSGSSDDEIGNSGSNGNSSSNKRMVRPFRLSPLRSNNRQRRQRGHDDQHRGYLLVPIALTISLMVTIVFGPWYLVQRLYSIAAPNVALARELCGPQHAPLAVDPSKIDAVPRGVHVLLLALLLLAVAAVRVFDRNRSRSRRRKLVFAGLVVACAYAHGFVLGSVAALAGIRAALVALLGDGAGVGNVTSAARVLAVVVWVPVVVSLMRWFWRAVLLASGLCPSFVTKCLPPPRHPPSPLWRFNPRPKSLADRFRLRDPDDDDNIFGGHLAAYDPNPSQEHMHCGPTSHGRSASRASQLPRSPPKVAGRISERGRSIAGDAMGRGGAGPAPQQVQTVGVSARGLPMQVPTTWV</sequence>
<keyword evidence="2" id="KW-0472">Membrane</keyword>
<feature type="transmembrane region" description="Helical" evidence="2">
    <location>
        <begin position="300"/>
        <end position="319"/>
    </location>
</feature>
<evidence type="ECO:0000256" key="1">
    <source>
        <dbReference type="SAM" id="MobiDB-lite"/>
    </source>
</evidence>
<keyword evidence="4" id="KW-1185">Reference proteome</keyword>
<dbReference type="AlphaFoldDB" id="A0A9P9BWI7"/>
<comment type="caution">
    <text evidence="3">The sequence shown here is derived from an EMBL/GenBank/DDBJ whole genome shotgun (WGS) entry which is preliminary data.</text>
</comment>
<feature type="region of interest" description="Disordered" evidence="1">
    <location>
        <begin position="463"/>
        <end position="497"/>
    </location>
</feature>
<dbReference type="OrthoDB" id="10602636at2759"/>
<feature type="region of interest" description="Disordered" evidence="1">
    <location>
        <begin position="177"/>
        <end position="234"/>
    </location>
</feature>
<keyword evidence="2" id="KW-0812">Transmembrane</keyword>
<dbReference type="Proteomes" id="UP000756346">
    <property type="component" value="Unassembled WGS sequence"/>
</dbReference>
<dbReference type="RefSeq" id="XP_046019513.1">
    <property type="nucleotide sequence ID" value="XM_046157997.1"/>
</dbReference>
<feature type="transmembrane region" description="Helical" evidence="2">
    <location>
        <begin position="83"/>
        <end position="107"/>
    </location>
</feature>
<name>A0A9P9BWI7_9PEZI</name>
<accession>A0A9P9BWI7</accession>
<feature type="compositionally biased region" description="Low complexity" evidence="1">
    <location>
        <begin position="185"/>
        <end position="208"/>
    </location>
</feature>
<feature type="transmembrane region" description="Helical" evidence="2">
    <location>
        <begin position="238"/>
        <end position="261"/>
    </location>
</feature>
<evidence type="ECO:0000313" key="4">
    <source>
        <dbReference type="Proteomes" id="UP000756346"/>
    </source>
</evidence>
<protein>
    <submittedName>
        <fullName evidence="3">Uncharacterized protein</fullName>
    </submittedName>
</protein>
<feature type="transmembrane region" description="Helical" evidence="2">
    <location>
        <begin position="331"/>
        <end position="357"/>
    </location>
</feature>
<feature type="transmembrane region" description="Helical" evidence="2">
    <location>
        <begin position="148"/>
        <end position="166"/>
    </location>
</feature>
<evidence type="ECO:0000256" key="2">
    <source>
        <dbReference type="SAM" id="Phobius"/>
    </source>
</evidence>
<feature type="transmembrane region" description="Helical" evidence="2">
    <location>
        <begin position="377"/>
        <end position="398"/>
    </location>
</feature>
<dbReference type="GeneID" id="70187543"/>
<evidence type="ECO:0000313" key="3">
    <source>
        <dbReference type="EMBL" id="KAH7041458.1"/>
    </source>
</evidence>